<evidence type="ECO:0000256" key="1">
    <source>
        <dbReference type="ARBA" id="ARBA00008106"/>
    </source>
</evidence>
<dbReference type="PANTHER" id="PTHR43316">
    <property type="entry name" value="HYDROLASE, HALOACID DELAHOGENASE-RELATED"/>
    <property type="match status" value="1"/>
</dbReference>
<dbReference type="InterPro" id="IPR051540">
    <property type="entry name" value="S-2-haloacid_dehalogenase"/>
</dbReference>
<dbReference type="InterPro" id="IPR006328">
    <property type="entry name" value="2-HAD"/>
</dbReference>
<keyword evidence="5" id="KW-1185">Reference proteome</keyword>
<dbReference type="SFLD" id="SFLDF00045">
    <property type="entry name" value="2-haloacid_dehalogenase"/>
    <property type="match status" value="1"/>
</dbReference>
<dbReference type="EMBL" id="JACIEN010000001">
    <property type="protein sequence ID" value="MBB4016017.1"/>
    <property type="molecule type" value="Genomic_DNA"/>
</dbReference>
<organism evidence="4 5">
    <name type="scientific">Chelatococcus caeni</name>
    <dbReference type="NCBI Taxonomy" id="1348468"/>
    <lineage>
        <taxon>Bacteria</taxon>
        <taxon>Pseudomonadati</taxon>
        <taxon>Pseudomonadota</taxon>
        <taxon>Alphaproteobacteria</taxon>
        <taxon>Hyphomicrobiales</taxon>
        <taxon>Chelatococcaceae</taxon>
        <taxon>Chelatococcus</taxon>
    </lineage>
</organism>
<dbReference type="GO" id="GO:0018784">
    <property type="term" value="F:(S)-2-haloacid dehalogenase activity"/>
    <property type="evidence" value="ECO:0007669"/>
    <property type="project" value="UniProtKB-UniRule"/>
</dbReference>
<dbReference type="InterPro" id="IPR036412">
    <property type="entry name" value="HAD-like_sf"/>
</dbReference>
<dbReference type="SFLD" id="SFLDG01129">
    <property type="entry name" value="C1.5:_HAD__Beta-PGM__Phosphata"/>
    <property type="match status" value="1"/>
</dbReference>
<dbReference type="InterPro" id="IPR023214">
    <property type="entry name" value="HAD_sf"/>
</dbReference>
<keyword evidence="2 3" id="KW-0378">Hydrolase</keyword>
<evidence type="ECO:0000313" key="5">
    <source>
        <dbReference type="Proteomes" id="UP000577362"/>
    </source>
</evidence>
<comment type="caution">
    <text evidence="4">The sequence shown here is derived from an EMBL/GenBank/DDBJ whole genome shotgun (WGS) entry which is preliminary data.</text>
</comment>
<dbReference type="SFLD" id="SFLDG01135">
    <property type="entry name" value="C1.5.6:_HAD__Beta-PGM__Phospha"/>
    <property type="match status" value="1"/>
</dbReference>
<evidence type="ECO:0000256" key="3">
    <source>
        <dbReference type="RuleBase" id="RU368077"/>
    </source>
</evidence>
<sequence>MALLDEAAPGASVVVFDAYGTLFDVHAAVARHAGAIGPDAQALSDVWRAKQLEYSWVLSLYGGFRDFWQLTREALDHALARFPSVDPAIADKLLGAYRVLDAYQEAPAVLAALKARGLATAILSNGERSMLADAVASAGIGGHLDAVLSVDEVRVFKTSPAAYALVTRRFRIEPAQVAFVSSNRWDVAGATRFGFRAFWVNRAGAPDEYADQRPVAIVRDLTGLV</sequence>
<accession>A0A840C0I1</accession>
<dbReference type="RefSeq" id="WP_183315883.1">
    <property type="nucleotide sequence ID" value="NZ_JACIEN010000001.1"/>
</dbReference>
<reference evidence="4 5" key="1">
    <citation type="submission" date="2020-08" db="EMBL/GenBank/DDBJ databases">
        <title>Genomic Encyclopedia of Type Strains, Phase IV (KMG-IV): sequencing the most valuable type-strain genomes for metagenomic binning, comparative biology and taxonomic classification.</title>
        <authorList>
            <person name="Goeker M."/>
        </authorList>
    </citation>
    <scope>NUCLEOTIDE SEQUENCE [LARGE SCALE GENOMIC DNA]</scope>
    <source>
        <strain evidence="4 5">DSM 103737</strain>
    </source>
</reference>
<dbReference type="Proteomes" id="UP000577362">
    <property type="component" value="Unassembled WGS sequence"/>
</dbReference>
<evidence type="ECO:0000256" key="2">
    <source>
        <dbReference type="ARBA" id="ARBA00022801"/>
    </source>
</evidence>
<dbReference type="AlphaFoldDB" id="A0A840C0I1"/>
<comment type="similarity">
    <text evidence="1 3">Belongs to the HAD-like hydrolase superfamily. S-2-haloalkanoic acid dehalogenase family.</text>
</comment>
<dbReference type="Gene3D" id="3.40.50.1000">
    <property type="entry name" value="HAD superfamily/HAD-like"/>
    <property type="match status" value="1"/>
</dbReference>
<dbReference type="CDD" id="cd02588">
    <property type="entry name" value="HAD_L2-DEX"/>
    <property type="match status" value="1"/>
</dbReference>
<dbReference type="EC" id="3.8.1.2" evidence="3"/>
<dbReference type="Gene3D" id="1.10.150.240">
    <property type="entry name" value="Putative phosphatase, domain 2"/>
    <property type="match status" value="1"/>
</dbReference>
<name>A0A840C0I1_9HYPH</name>
<dbReference type="NCBIfam" id="TIGR01428">
    <property type="entry name" value="HAD_type_II"/>
    <property type="match status" value="1"/>
</dbReference>
<dbReference type="PRINTS" id="PR00413">
    <property type="entry name" value="HADHALOGNASE"/>
</dbReference>
<protein>
    <recommendedName>
        <fullName evidence="3">(S)-2-haloacid dehalogenase</fullName>
        <ecNumber evidence="3">3.8.1.2</ecNumber>
    </recommendedName>
    <alternativeName>
        <fullName evidence="3">2-haloalkanoic acid dehalogenase</fullName>
    </alternativeName>
    <alternativeName>
        <fullName evidence="3">Halocarboxylic acid halidohydrolase</fullName>
    </alternativeName>
    <alternativeName>
        <fullName evidence="3">L-2-haloacid dehalogenase</fullName>
    </alternativeName>
</protein>
<comment type="function">
    <text evidence="3">Catalyzes the hydrolytic dehalogenation of small (S)-2-haloalkanoic acids to yield the corresponding (R)-2-hydroxyalkanoic acids.</text>
</comment>
<dbReference type="InterPro" id="IPR023198">
    <property type="entry name" value="PGP-like_dom2"/>
</dbReference>
<comment type="catalytic activity">
    <reaction evidence="3">
        <text>an (S)-2-haloacid + H2O = a (2R)-2-hydroxycarboxylate + a halide anion + H(+)</text>
        <dbReference type="Rhea" id="RHEA:11192"/>
        <dbReference type="ChEBI" id="CHEBI:15377"/>
        <dbReference type="ChEBI" id="CHEBI:15378"/>
        <dbReference type="ChEBI" id="CHEBI:16042"/>
        <dbReference type="ChEBI" id="CHEBI:58314"/>
        <dbReference type="ChEBI" id="CHEBI:137405"/>
        <dbReference type="EC" id="3.8.1.2"/>
    </reaction>
</comment>
<dbReference type="Pfam" id="PF00702">
    <property type="entry name" value="Hydrolase"/>
    <property type="match status" value="1"/>
</dbReference>
<proteinExistence type="inferred from homology"/>
<evidence type="ECO:0000313" key="4">
    <source>
        <dbReference type="EMBL" id="MBB4016017.1"/>
    </source>
</evidence>
<dbReference type="PANTHER" id="PTHR43316:SF3">
    <property type="entry name" value="HALOACID DEHALOGENASE, TYPE II (AFU_ORTHOLOGUE AFUA_2G07750)-RELATED"/>
    <property type="match status" value="1"/>
</dbReference>
<dbReference type="InterPro" id="IPR006439">
    <property type="entry name" value="HAD-SF_hydro_IA"/>
</dbReference>
<dbReference type="NCBIfam" id="TIGR01493">
    <property type="entry name" value="HAD-SF-IA-v2"/>
    <property type="match status" value="1"/>
</dbReference>
<gene>
    <name evidence="4" type="ORF">GGR16_001023</name>
</gene>
<dbReference type="SUPFAM" id="SSF56784">
    <property type="entry name" value="HAD-like"/>
    <property type="match status" value="1"/>
</dbReference>
<dbReference type="SFLD" id="SFLDS00003">
    <property type="entry name" value="Haloacid_Dehalogenase"/>
    <property type="match status" value="1"/>
</dbReference>